<dbReference type="PANTHER" id="PTHR10380:SF173">
    <property type="entry name" value="CUTICULAR PROTEIN 47EF, ISOFORM C-RELATED"/>
    <property type="match status" value="1"/>
</dbReference>
<reference evidence="3 4" key="1">
    <citation type="submission" date="2019-07" db="EMBL/GenBank/DDBJ databases">
        <title>Draft genome assembly of a fouling barnacle, Amphibalanus amphitrite (Darwin, 1854): The first reference genome for Thecostraca.</title>
        <authorList>
            <person name="Kim W."/>
        </authorList>
    </citation>
    <scope>NUCLEOTIDE SEQUENCE [LARGE SCALE GENOMIC DNA]</scope>
    <source>
        <strain evidence="3">SNU_AA5</strain>
        <tissue evidence="3">Soma without cirri and trophi</tissue>
    </source>
</reference>
<accession>A0A6A4V353</accession>
<dbReference type="PROSITE" id="PS00233">
    <property type="entry name" value="CHIT_BIND_RR_1"/>
    <property type="match status" value="1"/>
</dbReference>
<proteinExistence type="predicted"/>
<dbReference type="PRINTS" id="PR00947">
    <property type="entry name" value="CUTICLE"/>
</dbReference>
<dbReference type="Pfam" id="PF00379">
    <property type="entry name" value="Chitin_bind_4"/>
    <property type="match status" value="1"/>
</dbReference>
<dbReference type="GO" id="GO:0062129">
    <property type="term" value="C:chitin-based extracellular matrix"/>
    <property type="evidence" value="ECO:0007669"/>
    <property type="project" value="TreeGrafter"/>
</dbReference>
<keyword evidence="4" id="KW-1185">Reference proteome</keyword>
<evidence type="ECO:0000313" key="4">
    <source>
        <dbReference type="Proteomes" id="UP000440578"/>
    </source>
</evidence>
<dbReference type="GO" id="GO:0008010">
    <property type="term" value="F:structural constituent of chitin-based larval cuticle"/>
    <property type="evidence" value="ECO:0007669"/>
    <property type="project" value="TreeGrafter"/>
</dbReference>
<dbReference type="EMBL" id="VIIS01002146">
    <property type="protein sequence ID" value="KAF0288015.1"/>
    <property type="molecule type" value="Genomic_DNA"/>
</dbReference>
<dbReference type="InterPro" id="IPR050468">
    <property type="entry name" value="Cuticle_Struct_Prot"/>
</dbReference>
<keyword evidence="1 2" id="KW-0193">Cuticle</keyword>
<dbReference type="Proteomes" id="UP000440578">
    <property type="component" value="Unassembled WGS sequence"/>
</dbReference>
<dbReference type="InterPro" id="IPR000618">
    <property type="entry name" value="Insect_cuticle"/>
</dbReference>
<name>A0A6A4V353_AMPAM</name>
<gene>
    <name evidence="3" type="primary">Lcp65Ag2_0</name>
    <name evidence="3" type="ORF">FJT64_013586</name>
</gene>
<evidence type="ECO:0000313" key="3">
    <source>
        <dbReference type="EMBL" id="KAF0288015.1"/>
    </source>
</evidence>
<dbReference type="PANTHER" id="PTHR10380">
    <property type="entry name" value="CUTICLE PROTEIN"/>
    <property type="match status" value="1"/>
</dbReference>
<dbReference type="OrthoDB" id="6761795at2759"/>
<dbReference type="InterPro" id="IPR031311">
    <property type="entry name" value="CHIT_BIND_RR_consensus"/>
</dbReference>
<dbReference type="AlphaFoldDB" id="A0A6A4V353"/>
<organism evidence="3 4">
    <name type="scientific">Amphibalanus amphitrite</name>
    <name type="common">Striped barnacle</name>
    <name type="synonym">Balanus amphitrite</name>
    <dbReference type="NCBI Taxonomy" id="1232801"/>
    <lineage>
        <taxon>Eukaryota</taxon>
        <taxon>Metazoa</taxon>
        <taxon>Ecdysozoa</taxon>
        <taxon>Arthropoda</taxon>
        <taxon>Crustacea</taxon>
        <taxon>Multicrustacea</taxon>
        <taxon>Cirripedia</taxon>
        <taxon>Thoracica</taxon>
        <taxon>Thoracicalcarea</taxon>
        <taxon>Balanomorpha</taxon>
        <taxon>Balanoidea</taxon>
        <taxon>Balanidae</taxon>
        <taxon>Amphibalaninae</taxon>
        <taxon>Amphibalanus</taxon>
    </lineage>
</organism>
<evidence type="ECO:0000256" key="2">
    <source>
        <dbReference type="PROSITE-ProRule" id="PRU00497"/>
    </source>
</evidence>
<evidence type="ECO:0000256" key="1">
    <source>
        <dbReference type="ARBA" id="ARBA00022460"/>
    </source>
</evidence>
<comment type="caution">
    <text evidence="3">The sequence shown here is derived from an EMBL/GenBank/DDBJ whole genome shotgun (WGS) entry which is preliminary data.</text>
</comment>
<dbReference type="PROSITE" id="PS51155">
    <property type="entry name" value="CHIT_BIND_RR_2"/>
    <property type="match status" value="1"/>
</dbReference>
<sequence length="162" mass="17876">MFVACCLLAVASAAPQLIQNTSPINVGQPQVRILSETFENDDSGNYEFSYEQDNGQRVEEIGRFEPGPERETGAITKQGSYQFIGDDGNTYTVSYVADVNGFQPQGNHLPVAPQQIEAYAQLRADFPQLFWAEGLSEGADLSDSRSDSFNQRGAQRAERFVL</sequence>
<protein>
    <submittedName>
        <fullName evidence="3">Larval cuticle protein 65Ag2</fullName>
    </submittedName>
</protein>